<dbReference type="Proteomes" id="UP000014254">
    <property type="component" value="Unassembled WGS sequence"/>
</dbReference>
<evidence type="ECO:0000256" key="1">
    <source>
        <dbReference type="ARBA" id="ARBA00022574"/>
    </source>
</evidence>
<accession>S2IVG2</accession>
<evidence type="ECO:0000256" key="3">
    <source>
        <dbReference type="PROSITE-ProRule" id="PRU00221"/>
    </source>
</evidence>
<feature type="compositionally biased region" description="Polar residues" evidence="4">
    <location>
        <begin position="738"/>
        <end position="747"/>
    </location>
</feature>
<dbReference type="GO" id="GO:0003714">
    <property type="term" value="F:transcription corepressor activity"/>
    <property type="evidence" value="ECO:0007669"/>
    <property type="project" value="InterPro"/>
</dbReference>
<feature type="compositionally biased region" description="Polar residues" evidence="4">
    <location>
        <begin position="261"/>
        <end position="270"/>
    </location>
</feature>
<dbReference type="PROSITE" id="PS00678">
    <property type="entry name" value="WD_REPEATS_1"/>
    <property type="match status" value="1"/>
</dbReference>
<reference evidence="6" key="1">
    <citation type="submission" date="2013-05" db="EMBL/GenBank/DDBJ databases">
        <title>The Genome sequence of Mucor circinelloides f. circinelloides 1006PhL.</title>
        <authorList>
            <consortium name="The Broad Institute Genomics Platform"/>
            <person name="Cuomo C."/>
            <person name="Earl A."/>
            <person name="Findley K."/>
            <person name="Lee S.C."/>
            <person name="Walker B."/>
            <person name="Young S."/>
            <person name="Zeng Q."/>
            <person name="Gargeya S."/>
            <person name="Fitzgerald M."/>
            <person name="Haas B."/>
            <person name="Abouelleil A."/>
            <person name="Allen A.W."/>
            <person name="Alvarado L."/>
            <person name="Arachchi H.M."/>
            <person name="Berlin A.M."/>
            <person name="Chapman S.B."/>
            <person name="Gainer-Dewar J."/>
            <person name="Goldberg J."/>
            <person name="Griggs A."/>
            <person name="Gujja S."/>
            <person name="Hansen M."/>
            <person name="Howarth C."/>
            <person name="Imamovic A."/>
            <person name="Ireland A."/>
            <person name="Larimer J."/>
            <person name="McCowan C."/>
            <person name="Murphy C."/>
            <person name="Pearson M."/>
            <person name="Poon T.W."/>
            <person name="Priest M."/>
            <person name="Roberts A."/>
            <person name="Saif S."/>
            <person name="Shea T."/>
            <person name="Sisk P."/>
            <person name="Sykes S."/>
            <person name="Wortman J."/>
            <person name="Nusbaum C."/>
            <person name="Birren B."/>
        </authorList>
    </citation>
    <scope>NUCLEOTIDE SEQUENCE [LARGE SCALE GENOMIC DNA]</scope>
    <source>
        <strain evidence="6">1006PhL</strain>
    </source>
</reference>
<dbReference type="InterPro" id="IPR019775">
    <property type="entry name" value="WD40_repeat_CS"/>
</dbReference>
<feature type="region of interest" description="Disordered" evidence="4">
    <location>
        <begin position="1035"/>
        <end position="1058"/>
    </location>
</feature>
<feature type="compositionally biased region" description="Low complexity" evidence="4">
    <location>
        <begin position="570"/>
        <end position="606"/>
    </location>
</feature>
<dbReference type="OMA" id="NHNLHQP"/>
<feature type="repeat" description="WD" evidence="3">
    <location>
        <begin position="951"/>
        <end position="992"/>
    </location>
</feature>
<gene>
    <name evidence="5" type="ORF">HMPREF1544_12013</name>
</gene>
<dbReference type="InParanoid" id="S2IVG2"/>
<evidence type="ECO:0000313" key="6">
    <source>
        <dbReference type="Proteomes" id="UP000014254"/>
    </source>
</evidence>
<dbReference type="InterPro" id="IPR044716">
    <property type="entry name" value="LEUNIG-like"/>
</dbReference>
<dbReference type="PROSITE" id="PS50896">
    <property type="entry name" value="LISH"/>
    <property type="match status" value="1"/>
</dbReference>
<feature type="compositionally biased region" description="Low complexity" evidence="4">
    <location>
        <begin position="714"/>
        <end position="729"/>
    </location>
</feature>
<dbReference type="Gene3D" id="2.130.10.10">
    <property type="entry name" value="YVTN repeat-like/Quinoprotein amine dehydrogenase"/>
    <property type="match status" value="1"/>
</dbReference>
<dbReference type="SMART" id="SM00667">
    <property type="entry name" value="LisH"/>
    <property type="match status" value="1"/>
</dbReference>
<evidence type="ECO:0000256" key="4">
    <source>
        <dbReference type="SAM" id="MobiDB-lite"/>
    </source>
</evidence>
<proteinExistence type="predicted"/>
<feature type="compositionally biased region" description="Low complexity" evidence="4">
    <location>
        <begin position="615"/>
        <end position="636"/>
    </location>
</feature>
<feature type="compositionally biased region" description="Low complexity" evidence="4">
    <location>
        <begin position="151"/>
        <end position="207"/>
    </location>
</feature>
<keyword evidence="2" id="KW-0677">Repeat</keyword>
<feature type="region of interest" description="Disordered" evidence="4">
    <location>
        <begin position="151"/>
        <end position="298"/>
    </location>
</feature>
<dbReference type="InterPro" id="IPR001680">
    <property type="entry name" value="WD40_rpt"/>
</dbReference>
<feature type="region of interest" description="Disordered" evidence="4">
    <location>
        <begin position="570"/>
        <end position="810"/>
    </location>
</feature>
<evidence type="ECO:0000256" key="2">
    <source>
        <dbReference type="ARBA" id="ARBA00022737"/>
    </source>
</evidence>
<feature type="compositionally biased region" description="Low complexity" evidence="4">
    <location>
        <begin position="683"/>
        <end position="698"/>
    </location>
</feature>
<feature type="compositionally biased region" description="Polar residues" evidence="4">
    <location>
        <begin position="775"/>
        <end position="789"/>
    </location>
</feature>
<dbReference type="OrthoDB" id="5600002at2759"/>
<evidence type="ECO:0008006" key="7">
    <source>
        <dbReference type="Google" id="ProtNLM"/>
    </source>
</evidence>
<protein>
    <recommendedName>
        <fullName evidence="7">LisH domain-containing protein</fullName>
    </recommendedName>
</protein>
<dbReference type="PROSITE" id="PS50082">
    <property type="entry name" value="WD_REPEATS_2"/>
    <property type="match status" value="2"/>
</dbReference>
<feature type="compositionally biased region" description="Low complexity" evidence="4">
    <location>
        <begin position="416"/>
        <end position="474"/>
    </location>
</feature>
<feature type="repeat" description="WD" evidence="3">
    <location>
        <begin position="993"/>
        <end position="1027"/>
    </location>
</feature>
<dbReference type="PANTHER" id="PTHR44376:SF5">
    <property type="entry name" value="TRANSCRIPTIONAL COREPRESSOR LEUNIG ISOFORM X1"/>
    <property type="match status" value="1"/>
</dbReference>
<name>S2IVG2_MUCC1</name>
<dbReference type="InterPro" id="IPR006594">
    <property type="entry name" value="LisH"/>
</dbReference>
<dbReference type="EMBL" id="KE124189">
    <property type="protein sequence ID" value="EPB81284.1"/>
    <property type="molecule type" value="Genomic_DNA"/>
</dbReference>
<feature type="compositionally biased region" description="Low complexity" evidence="4">
    <location>
        <begin position="790"/>
        <end position="800"/>
    </location>
</feature>
<dbReference type="SUPFAM" id="SSF50978">
    <property type="entry name" value="WD40 repeat-like"/>
    <property type="match status" value="1"/>
</dbReference>
<keyword evidence="1 3" id="KW-0853">WD repeat</keyword>
<keyword evidence="6" id="KW-1185">Reference proteome</keyword>
<dbReference type="eggNOG" id="KOG0266">
    <property type="taxonomic scope" value="Eukaryota"/>
</dbReference>
<feature type="compositionally biased region" description="Low complexity" evidence="4">
    <location>
        <begin position="751"/>
        <end position="774"/>
    </location>
</feature>
<dbReference type="STRING" id="1220926.S2IVG2"/>
<dbReference type="VEuPathDB" id="FungiDB:HMPREF1544_12013"/>
<evidence type="ECO:0000313" key="5">
    <source>
        <dbReference type="EMBL" id="EPB81284.1"/>
    </source>
</evidence>
<organism evidence="5 6">
    <name type="scientific">Mucor circinelloides f. circinelloides (strain 1006PhL)</name>
    <name type="common">Mucormycosis agent</name>
    <name type="synonym">Calyptromyces circinelloides</name>
    <dbReference type="NCBI Taxonomy" id="1220926"/>
    <lineage>
        <taxon>Eukaryota</taxon>
        <taxon>Fungi</taxon>
        <taxon>Fungi incertae sedis</taxon>
        <taxon>Mucoromycota</taxon>
        <taxon>Mucoromycotina</taxon>
        <taxon>Mucoromycetes</taxon>
        <taxon>Mucorales</taxon>
        <taxon>Mucorineae</taxon>
        <taxon>Mucoraceae</taxon>
        <taxon>Mucor</taxon>
    </lineage>
</organism>
<dbReference type="PANTHER" id="PTHR44376">
    <property type="entry name" value="TRANSCRIPTIONAL REGULATOR OF FILAMENTOUS GROWTH FLO8"/>
    <property type="match status" value="1"/>
</dbReference>
<dbReference type="Pfam" id="PF00400">
    <property type="entry name" value="WD40"/>
    <property type="match status" value="3"/>
</dbReference>
<dbReference type="PROSITE" id="PS50294">
    <property type="entry name" value="WD_REPEATS_REGION"/>
    <property type="match status" value="2"/>
</dbReference>
<dbReference type="SMART" id="SM00320">
    <property type="entry name" value="WD40"/>
    <property type="match status" value="5"/>
</dbReference>
<dbReference type="InterPro" id="IPR015943">
    <property type="entry name" value="WD40/YVTN_repeat-like_dom_sf"/>
</dbReference>
<sequence length="1294" mass="142120">MAQSQNRRNTWEGPNGRSAEAKATELLHLYIYDYCKKKKFVQAARAFSSEANVPTDQVPPFESSTGFLADWWSVFWDIYFAKSKEAEASKEANIMDEYHSFLRTKKEEVLQQQRAFNLQQAQQQAQQQQQQQAQAQQQAQLQAQQQAQQQAQRRASEAQRAAQSPQLSVHQQQQQQDQQQTPHLQQQSVPSQQQQQQQQAQQQQQQQLSRDVRPSPASSTASLPNNNGMPPPPNNNNNIVNTPQSMPANLPQQHIPGRHTASPSFSPQQLQRGVEVVPGGGGPHPPQPQPSNLGPEGMMTSPMVNQQMPMQQSMMTAAHRAQQQSAIVNAAMNSVGLGGRDQSSLTHEEKIILQNQIRKISMNQQMNMMRNNPMLANNPQAQARLQMQQQAILQQQQQAQQQAMLQQQHLQQQQQQQQHAQQQQGMPPQHAQQQQQPQGTPQQQHQMQQQQGTPQQQQAQLPPHTPQQQHPMGQSPQVDPAQRMGPAGPPVNGQPRPHMVGPGGQMGMNPNMQSPNLMNGGIPFNGDVNLMLAQQMMNKGQMPAGLTPQQQQQHQQQMLVAQQQRAIMNQRRMMQQQQAQQAQQAQQQQQQQQQQNQGAGPQQQQQPPLPPSSAGGQPHSQQPTPQQQPQQLPPGQGANGGPQTPPNMGSPNPAAIPGSGSPEGGDKKKNIAVALYQRRQVHHAMQQQQQAQQQAQFAHPPPQKRQRTNNGEDASATTPQQMQQSPQLQHKMSPHVMNAQQQPNPNESPVMAMQQRLAAQQRSQFEQQQQQQQQMNSPQLTRNSISGTPQQQQQQLHQQQRMSWNPDMDSPMNDMQSPANNMNNPGGMAAAANAAAAAAAANVAAQNNNNNNNAMSNSNVLSFDLERFMMGDSGDFGEMFAAGDENPDQNLLMGGDGADLDPFGGGFLASMGGGLDLDNGMTGNNGASGGAPASHAINMNANTALQPYADLPGHTNKVSTAAFSIDGQWLASAGHDRKVMIWSVQDKKTLYTLDGHTGNITCARWSSDNRNLVATTSYDKTLRIWDVGSALAALASKDDKDDDDPKTDSTTPNPKQLAKWDCRAQVTAVDFAPDRPDTICSLDAEGELKVWNLNTSNCEKSLKMTQSKSGFAPNPMRFHPRTASVLACAVGNQINIIDITSSGKNNSGNSNNNNSNNIINADNMGVRTIPTDHGKNICSFDWSSDGNFLVASSEDKICVYETSHWKCVMNHIPQSKISGCAFVNGGNEKLRLLYGGYQDIFLWQCGIPGAQPKKVGSQSGMVVSIACCSVASCQTLVASASHHQKEKNLMLWTI</sequence>
<dbReference type="InterPro" id="IPR036322">
    <property type="entry name" value="WD40_repeat_dom_sf"/>
</dbReference>
<feature type="region of interest" description="Disordered" evidence="4">
    <location>
        <begin position="416"/>
        <end position="518"/>
    </location>
</feature>